<dbReference type="EMBL" id="CADCWL010000178">
    <property type="protein sequence ID" value="CAA9575405.1"/>
    <property type="molecule type" value="Genomic_DNA"/>
</dbReference>
<feature type="non-terminal residue" evidence="1">
    <location>
        <position position="44"/>
    </location>
</feature>
<feature type="non-terminal residue" evidence="1">
    <location>
        <position position="1"/>
    </location>
</feature>
<evidence type="ECO:0000313" key="1">
    <source>
        <dbReference type="EMBL" id="CAA9575405.1"/>
    </source>
</evidence>
<name>A0A6J4VCR1_9BACT</name>
<accession>A0A6J4VCR1</accession>
<dbReference type="AlphaFoldDB" id="A0A6J4VCR1"/>
<organism evidence="1">
    <name type="scientific">uncultured Thermomicrobiales bacterium</name>
    <dbReference type="NCBI Taxonomy" id="1645740"/>
    <lineage>
        <taxon>Bacteria</taxon>
        <taxon>Pseudomonadati</taxon>
        <taxon>Thermomicrobiota</taxon>
        <taxon>Thermomicrobia</taxon>
        <taxon>Thermomicrobiales</taxon>
        <taxon>environmental samples</taxon>
    </lineage>
</organism>
<protein>
    <submittedName>
        <fullName evidence="1">Uncharacterized protein</fullName>
    </submittedName>
</protein>
<sequence>AGREVVERGGVDLRPRSRSASRAIRVARPAERGVHRFSITTSSI</sequence>
<gene>
    <name evidence="1" type="ORF">AVDCRST_MAG19-3285</name>
</gene>
<proteinExistence type="predicted"/>
<reference evidence="1" key="1">
    <citation type="submission" date="2020-02" db="EMBL/GenBank/DDBJ databases">
        <authorList>
            <person name="Meier V. D."/>
        </authorList>
    </citation>
    <scope>NUCLEOTIDE SEQUENCE</scope>
    <source>
        <strain evidence="1">AVDCRST_MAG19</strain>
    </source>
</reference>